<evidence type="ECO:0000313" key="7">
    <source>
        <dbReference type="EMBL" id="EFN57354.1"/>
    </source>
</evidence>
<evidence type="ECO:0000256" key="1">
    <source>
        <dbReference type="ARBA" id="ARBA00008683"/>
    </source>
</evidence>
<dbReference type="EMBL" id="GL433839">
    <property type="protein sequence ID" value="EFN57354.1"/>
    <property type="molecule type" value="Genomic_DNA"/>
</dbReference>
<dbReference type="CDD" id="cd07023">
    <property type="entry name" value="S49_Sppa_N_C"/>
    <property type="match status" value="1"/>
</dbReference>
<dbReference type="SUPFAM" id="SSF52096">
    <property type="entry name" value="ClpP/crotonase"/>
    <property type="match status" value="2"/>
</dbReference>
<gene>
    <name evidence="7" type="ORF">CHLNCDRAFT_57181</name>
</gene>
<dbReference type="Proteomes" id="UP000008141">
    <property type="component" value="Unassembled WGS sequence"/>
</dbReference>
<feature type="domain" description="Peptidase S49" evidence="6">
    <location>
        <begin position="184"/>
        <end position="323"/>
    </location>
</feature>
<reference evidence="7 8" key="1">
    <citation type="journal article" date="2010" name="Plant Cell">
        <title>The Chlorella variabilis NC64A genome reveals adaptation to photosymbiosis, coevolution with viruses, and cryptic sex.</title>
        <authorList>
            <person name="Blanc G."/>
            <person name="Duncan G."/>
            <person name="Agarkova I."/>
            <person name="Borodovsky M."/>
            <person name="Gurnon J."/>
            <person name="Kuo A."/>
            <person name="Lindquist E."/>
            <person name="Lucas S."/>
            <person name="Pangilinan J."/>
            <person name="Polle J."/>
            <person name="Salamov A."/>
            <person name="Terry A."/>
            <person name="Yamada T."/>
            <person name="Dunigan D.D."/>
            <person name="Grigoriev I.V."/>
            <person name="Claverie J.M."/>
            <person name="Van Etten J.L."/>
        </authorList>
    </citation>
    <scope>NUCLEOTIDE SEQUENCE [LARGE SCALE GENOMIC DNA]</scope>
    <source>
        <strain evidence="7 8">NC64A</strain>
    </source>
</reference>
<evidence type="ECO:0000256" key="2">
    <source>
        <dbReference type="ARBA" id="ARBA00022670"/>
    </source>
</evidence>
<dbReference type="Gene3D" id="6.20.330.10">
    <property type="match status" value="1"/>
</dbReference>
<dbReference type="FunCoup" id="E1Z8K6">
    <property type="interactions" value="109"/>
</dbReference>
<sequence length="707" mass="73693">MAAMATSVMSIRVLANRPALLVARSAARRPASATSRAARLVVRSADDASAEAAGSAVATAVPEQQPASSGGDAPIAAQPEALPEVELEYVEPSGGQKAWTSTKVAFALPWRRFKSGSALVLKVSGQIAEQPQGRFSQTVSLPALCDCLKKAALDPRVAGVVVKIEPLACGWGKLQELRRHVEFFRKSGKFSMAYMERAGEKEYYLASAFEEVYAPPSASLSLRGMSVSGTFLRGALEKVGIEPEVRRIGVYKSAGDQLLRTDMSEAQREQLSALLDDIFGGFVADVAASRGKTVEEVEEFLDSGVYDMEEFKRRGFVTDLLYECELEEVLKARTGGKEDELPKVGYRKYKSVRPSTFGFTGKKAVAVIRASGAITGTSNGTGGRITSGEVIAQLRSVKKNKNVAAVVLRIDSPGGEALASDLMWREVRELAKTKPVVASMADVAASGGYYMAMACSKIVAEPLTITGSIGVVTGKFNLKSLYEKLGYAKENISKGKYAQLLAENKKFTPEEEALFDASATHAYESFRDKAALSRGMSVEAMQEVAQGRVWSGQRAATLGLVDAVGGISRALQLAKQAAGLAADEGVRVLELSRAKTSPLQLVAGGGASLPAALGMLLMQAVLAGGSAGQGAAATSAAAGAPLLVQALASALAGAGAGSIAAEGIAGIPAAGAVQAQMPDIAVEGVASQALLSQAGAQAASSPLFDEE</sequence>
<dbReference type="GeneID" id="17357094"/>
<comment type="similarity">
    <text evidence="1">Belongs to the peptidase S49 family.</text>
</comment>
<keyword evidence="8" id="KW-1185">Reference proteome</keyword>
<dbReference type="InterPro" id="IPR047272">
    <property type="entry name" value="S49_SppA_C"/>
</dbReference>
<dbReference type="AlphaFoldDB" id="E1Z8K6"/>
<organism evidence="8">
    <name type="scientific">Chlorella variabilis</name>
    <name type="common">Green alga</name>
    <dbReference type="NCBI Taxonomy" id="554065"/>
    <lineage>
        <taxon>Eukaryota</taxon>
        <taxon>Viridiplantae</taxon>
        <taxon>Chlorophyta</taxon>
        <taxon>core chlorophytes</taxon>
        <taxon>Trebouxiophyceae</taxon>
        <taxon>Chlorellales</taxon>
        <taxon>Chlorellaceae</taxon>
        <taxon>Chlorella clade</taxon>
        <taxon>Chlorella</taxon>
    </lineage>
</organism>
<evidence type="ECO:0000256" key="4">
    <source>
        <dbReference type="ARBA" id="ARBA00022825"/>
    </source>
</evidence>
<accession>E1Z8K6</accession>
<dbReference type="InterPro" id="IPR047217">
    <property type="entry name" value="S49_SppA_67K_type_N"/>
</dbReference>
<dbReference type="Pfam" id="PF01343">
    <property type="entry name" value="Peptidase_S49"/>
    <property type="match status" value="2"/>
</dbReference>
<dbReference type="GO" id="GO:0008236">
    <property type="term" value="F:serine-type peptidase activity"/>
    <property type="evidence" value="ECO:0007669"/>
    <property type="project" value="UniProtKB-KW"/>
</dbReference>
<dbReference type="NCBIfam" id="TIGR00706">
    <property type="entry name" value="SppA_dom"/>
    <property type="match status" value="1"/>
</dbReference>
<dbReference type="PANTHER" id="PTHR33209">
    <property type="entry name" value="PROTEASE 4"/>
    <property type="match status" value="1"/>
</dbReference>
<dbReference type="RefSeq" id="XP_005849456.1">
    <property type="nucleotide sequence ID" value="XM_005849394.1"/>
</dbReference>
<dbReference type="OrthoDB" id="45421at2759"/>
<dbReference type="PANTHER" id="PTHR33209:SF1">
    <property type="entry name" value="PEPTIDASE S49 DOMAIN-CONTAINING PROTEIN"/>
    <property type="match status" value="1"/>
</dbReference>
<dbReference type="eggNOG" id="ENOG502QQH5">
    <property type="taxonomic scope" value="Eukaryota"/>
</dbReference>
<dbReference type="OMA" id="KGQYLYC"/>
<dbReference type="KEGG" id="cvr:CHLNCDRAFT_57181"/>
<feature type="domain" description="Peptidase S49" evidence="6">
    <location>
        <begin position="430"/>
        <end position="580"/>
    </location>
</feature>
<dbReference type="InterPro" id="IPR002142">
    <property type="entry name" value="Peptidase_S49"/>
</dbReference>
<proteinExistence type="inferred from homology"/>
<name>E1Z8K6_CHLVA</name>
<feature type="region of interest" description="Disordered" evidence="5">
    <location>
        <begin position="55"/>
        <end position="75"/>
    </location>
</feature>
<keyword evidence="4" id="KW-0720">Serine protease</keyword>
<dbReference type="InParanoid" id="E1Z8K6"/>
<dbReference type="CDD" id="cd07018">
    <property type="entry name" value="S49_SppA_67K_type"/>
    <property type="match status" value="1"/>
</dbReference>
<evidence type="ECO:0000313" key="8">
    <source>
        <dbReference type="Proteomes" id="UP000008141"/>
    </source>
</evidence>
<evidence type="ECO:0000259" key="6">
    <source>
        <dbReference type="Pfam" id="PF01343"/>
    </source>
</evidence>
<dbReference type="InterPro" id="IPR004635">
    <property type="entry name" value="Pept_S49_SppA"/>
</dbReference>
<dbReference type="GO" id="GO:0006508">
    <property type="term" value="P:proteolysis"/>
    <property type="evidence" value="ECO:0007669"/>
    <property type="project" value="UniProtKB-KW"/>
</dbReference>
<keyword evidence="2" id="KW-0645">Protease</keyword>
<dbReference type="InterPro" id="IPR029045">
    <property type="entry name" value="ClpP/crotonase-like_dom_sf"/>
</dbReference>
<evidence type="ECO:0000256" key="3">
    <source>
        <dbReference type="ARBA" id="ARBA00022801"/>
    </source>
</evidence>
<dbReference type="STRING" id="554065.E1Z8K6"/>
<dbReference type="Gene3D" id="3.90.226.10">
    <property type="entry name" value="2-enoyl-CoA Hydratase, Chain A, domain 1"/>
    <property type="match status" value="3"/>
</dbReference>
<protein>
    <recommendedName>
        <fullName evidence="6">Peptidase S49 domain-containing protein</fullName>
    </recommendedName>
</protein>
<keyword evidence="3" id="KW-0378">Hydrolase</keyword>
<evidence type="ECO:0000256" key="5">
    <source>
        <dbReference type="SAM" id="MobiDB-lite"/>
    </source>
</evidence>